<dbReference type="SUPFAM" id="SSF56059">
    <property type="entry name" value="Glutathione synthetase ATP-binding domain-like"/>
    <property type="match status" value="1"/>
</dbReference>
<accession>A0A8H5TIM1</accession>
<dbReference type="AlphaFoldDB" id="A0A8H5TIM1"/>
<evidence type="ECO:0000313" key="2">
    <source>
        <dbReference type="EMBL" id="KAF5671816.1"/>
    </source>
</evidence>
<feature type="region of interest" description="Disordered" evidence="1">
    <location>
        <begin position="534"/>
        <end position="593"/>
    </location>
</feature>
<sequence length="764" mass="83701">MPAMVAKRPGLMQISVSRSAEEQRLIPAYCSNLARRAKELETFRKHLYADAKGGELSFGIMERISPHAVAVSNPLFSRLEQLHVLLGRVFIDIVDRWFTDEKARFSERMPLDPSEEELLRWVASSGYVPDYAEHAGCWRSDLLFGRSPDGLRDESPYVCEINGRLPLNAVMGIALGENGLRELGASKGGLEPVNSMDASYDNLMALFNPDKPLYSIRDKWPGADSKILSAVNVARGRPPVEAVRPQDLEVRPHETSPTGFSLWDKATNKLLEQWFVEMLQEEYADLEPAVARQLSLTPLNDLRTVFIVHDKRLLGIIPEELPKMVSRGVLTAEEAEFVADGIIQTINPGSEGLQNLLRDSKSDPNLRNNYIYKPCRDGMGHGIELGKNLTQEAWLEHLEKLASPDVLRPHDDAAVIQRLVDHNWYDVVRHEVSTDDGPHPNKFHLIGSMFMFQNRKFYPATWRMGLETHLGITADKPGLVMAMSLQAQVLQYVDKESNAESKTGKWLILEFYLASEHVISTSIAFTTTEESSTVSLSEPSIETGTTITTAPGTTTTPKVETTTAAELATTTADSETTTAEESTTTAVEAESTTTTAVATPTFTIVGGGGAIQGAPLKGIDQDGSILLFNPQVGNGRTRTMILNPDTGRLRDKDTGILLCAYYGSANSPDDPANIAFCQNGNTGLNTPYEYMTCHITSGKLSCTAPKGQCPTDDDGNSLGCTTESFSGENNQFYYKAQSGVGDYLFISSGSPAGYTAVDIIAQEA</sequence>
<reference evidence="2 3" key="2">
    <citation type="submission" date="2020-05" db="EMBL/GenBank/DDBJ databases">
        <title>Identification and distribution of gene clusters putatively required for synthesis of sphingolipid metabolism inhibitors in phylogenetically diverse species of the filamentous fungus Fusarium.</title>
        <authorList>
            <person name="Kim H.-S."/>
            <person name="Busman M."/>
            <person name="Brown D.W."/>
            <person name="Divon H."/>
            <person name="Uhlig S."/>
            <person name="Proctor R.H."/>
        </authorList>
    </citation>
    <scope>NUCLEOTIDE SEQUENCE [LARGE SCALE GENOMIC DNA]</scope>
    <source>
        <strain evidence="2 3">NRRL 25331</strain>
    </source>
</reference>
<protein>
    <submittedName>
        <fullName evidence="2">Uncharacterized protein</fullName>
    </submittedName>
</protein>
<comment type="caution">
    <text evidence="2">The sequence shown here is derived from an EMBL/GenBank/DDBJ whole genome shotgun (WGS) entry which is preliminary data.</text>
</comment>
<organism evidence="2 3">
    <name type="scientific">Fusarium circinatum</name>
    <name type="common">Pitch canker fungus</name>
    <name type="synonym">Gibberella circinata</name>
    <dbReference type="NCBI Taxonomy" id="48490"/>
    <lineage>
        <taxon>Eukaryota</taxon>
        <taxon>Fungi</taxon>
        <taxon>Dikarya</taxon>
        <taxon>Ascomycota</taxon>
        <taxon>Pezizomycotina</taxon>
        <taxon>Sordariomycetes</taxon>
        <taxon>Hypocreomycetidae</taxon>
        <taxon>Hypocreales</taxon>
        <taxon>Nectriaceae</taxon>
        <taxon>Fusarium</taxon>
        <taxon>Fusarium fujikuroi species complex</taxon>
    </lineage>
</organism>
<evidence type="ECO:0000256" key="1">
    <source>
        <dbReference type="SAM" id="MobiDB-lite"/>
    </source>
</evidence>
<reference evidence="3" key="1">
    <citation type="journal article" date="2020" name="BMC Genomics">
        <title>Correction to: Identification and distribution of gene clusters required for synthesis of sphingolipid metabolism inhibitors in diverse species of the filamentous fungus Fusarium.</title>
        <authorList>
            <person name="Kim H.S."/>
            <person name="Lohmar J.M."/>
            <person name="Busman M."/>
            <person name="Brown D.W."/>
            <person name="Naumann T.A."/>
            <person name="Divon H.H."/>
            <person name="Lysoe E."/>
            <person name="Uhlig S."/>
            <person name="Proctor R.H."/>
        </authorList>
    </citation>
    <scope>NUCLEOTIDE SEQUENCE [LARGE SCALE GENOMIC DNA]</scope>
    <source>
        <strain evidence="3">NRRL 25331</strain>
    </source>
</reference>
<name>A0A8H5TIM1_FUSCI</name>
<evidence type="ECO:0000313" key="3">
    <source>
        <dbReference type="Proteomes" id="UP000572754"/>
    </source>
</evidence>
<dbReference type="EMBL" id="JAAQPE010000285">
    <property type="protein sequence ID" value="KAF5671816.1"/>
    <property type="molecule type" value="Genomic_DNA"/>
</dbReference>
<dbReference type="Proteomes" id="UP000572754">
    <property type="component" value="Unassembled WGS sequence"/>
</dbReference>
<gene>
    <name evidence="2" type="ORF">FCIRC_8561</name>
</gene>
<keyword evidence="3" id="KW-1185">Reference proteome</keyword>
<proteinExistence type="predicted"/>